<feature type="non-terminal residue" evidence="1">
    <location>
        <position position="57"/>
    </location>
</feature>
<dbReference type="EMBL" id="CAJVQC010172806">
    <property type="protein sequence ID" value="CAG8850820.1"/>
    <property type="molecule type" value="Genomic_DNA"/>
</dbReference>
<dbReference type="Proteomes" id="UP000789920">
    <property type="component" value="Unassembled WGS sequence"/>
</dbReference>
<protein>
    <submittedName>
        <fullName evidence="1">28344_t:CDS:1</fullName>
    </submittedName>
</protein>
<accession>A0ACA9SZ34</accession>
<evidence type="ECO:0000313" key="1">
    <source>
        <dbReference type="EMBL" id="CAG8850820.1"/>
    </source>
</evidence>
<name>A0ACA9SZ34_9GLOM</name>
<organism evidence="1 2">
    <name type="scientific">Racocetra persica</name>
    <dbReference type="NCBI Taxonomy" id="160502"/>
    <lineage>
        <taxon>Eukaryota</taxon>
        <taxon>Fungi</taxon>
        <taxon>Fungi incertae sedis</taxon>
        <taxon>Mucoromycota</taxon>
        <taxon>Glomeromycotina</taxon>
        <taxon>Glomeromycetes</taxon>
        <taxon>Diversisporales</taxon>
        <taxon>Gigasporaceae</taxon>
        <taxon>Racocetra</taxon>
    </lineage>
</organism>
<evidence type="ECO:0000313" key="2">
    <source>
        <dbReference type="Proteomes" id="UP000789920"/>
    </source>
</evidence>
<keyword evidence="2" id="KW-1185">Reference proteome</keyword>
<feature type="non-terminal residue" evidence="1">
    <location>
        <position position="1"/>
    </location>
</feature>
<comment type="caution">
    <text evidence="1">The sequence shown here is derived from an EMBL/GenBank/DDBJ whole genome shotgun (WGS) entry which is preliminary data.</text>
</comment>
<sequence>MIWAICGAIAVAIFPVVEARQSIFRVIKGVFLDITGRGTEAVDEIVEVKHDTVNHDK</sequence>
<gene>
    <name evidence="1" type="ORF">RPERSI_LOCUS36274</name>
</gene>
<proteinExistence type="predicted"/>
<reference evidence="1" key="1">
    <citation type="submission" date="2021-06" db="EMBL/GenBank/DDBJ databases">
        <authorList>
            <person name="Kallberg Y."/>
            <person name="Tangrot J."/>
            <person name="Rosling A."/>
        </authorList>
    </citation>
    <scope>NUCLEOTIDE SEQUENCE</scope>
    <source>
        <strain evidence="1">MA461A</strain>
    </source>
</reference>